<dbReference type="Gene3D" id="3.40.50.720">
    <property type="entry name" value="NAD(P)-binding Rossmann-like Domain"/>
    <property type="match status" value="1"/>
</dbReference>
<evidence type="ECO:0000259" key="4">
    <source>
        <dbReference type="Pfam" id="PF21075"/>
    </source>
</evidence>
<reference evidence="7 8" key="1">
    <citation type="submission" date="2020-10" db="EMBL/GenBank/DDBJ databases">
        <title>Phylogeny of dyella-like bacteria.</title>
        <authorList>
            <person name="Fu J."/>
        </authorList>
    </citation>
    <scope>NUCLEOTIDE SEQUENCE [LARGE SCALE GENOMIC DNA]</scope>
    <source>
        <strain evidence="7 8">DHOB07</strain>
    </source>
</reference>
<dbReference type="Pfam" id="PF21073">
    <property type="entry name" value="GDH_HM1"/>
    <property type="match status" value="1"/>
</dbReference>
<dbReference type="SUPFAM" id="SSF51735">
    <property type="entry name" value="NAD(P)-binding Rossmann-fold domains"/>
    <property type="match status" value="1"/>
</dbReference>
<dbReference type="InterPro" id="IPR028971">
    <property type="entry name" value="NAD-GDH_cat"/>
</dbReference>
<evidence type="ECO:0000256" key="1">
    <source>
        <dbReference type="ARBA" id="ARBA00023002"/>
    </source>
</evidence>
<feature type="domain" description="NAD-glutamate dehydrogenase N-terminal ACT1" evidence="4">
    <location>
        <begin position="36"/>
        <end position="163"/>
    </location>
</feature>
<dbReference type="InterPro" id="IPR036291">
    <property type="entry name" value="NAD(P)-bd_dom_sf"/>
</dbReference>
<dbReference type="Proteomes" id="UP001620405">
    <property type="component" value="Unassembled WGS sequence"/>
</dbReference>
<dbReference type="InterPro" id="IPR049064">
    <property type="entry name" value="NAD_Glu_DH_ACT3"/>
</dbReference>
<feature type="domain" description="NAD-glutamate dehydrogenase ACT2" evidence="5">
    <location>
        <begin position="396"/>
        <end position="485"/>
    </location>
</feature>
<evidence type="ECO:0000259" key="6">
    <source>
        <dbReference type="Pfam" id="PF21077"/>
    </source>
</evidence>
<dbReference type="InterPro" id="IPR049062">
    <property type="entry name" value="NAD_Glu_DH_ACT2"/>
</dbReference>
<proteinExistence type="predicted"/>
<dbReference type="PANTHER" id="PTHR43403">
    <property type="entry name" value="NAD-SPECIFIC GLUTAMATE DEHYDROGENASE"/>
    <property type="match status" value="1"/>
</dbReference>
<dbReference type="InterPro" id="IPR049058">
    <property type="entry name" value="NAD_Glu_DH_HM2"/>
</dbReference>
<gene>
    <name evidence="7" type="ORF">ISP13_07145</name>
</gene>
<dbReference type="InterPro" id="IPR049056">
    <property type="entry name" value="NAD_Glu_DH_HM3"/>
</dbReference>
<protein>
    <submittedName>
        <fullName evidence="7">NAD-glutamate dehydrogenase</fullName>
    </submittedName>
</protein>
<feature type="domain" description="NAD-glutamate dehydrogenase ACT3" evidence="6">
    <location>
        <begin position="541"/>
        <end position="613"/>
    </location>
</feature>
<dbReference type="InterPro" id="IPR048381">
    <property type="entry name" value="GDH_C"/>
</dbReference>
<dbReference type="EMBL" id="JADIKG010000011">
    <property type="protein sequence ID" value="MFK2873307.1"/>
    <property type="molecule type" value="Genomic_DNA"/>
</dbReference>
<evidence type="ECO:0000313" key="8">
    <source>
        <dbReference type="Proteomes" id="UP001620405"/>
    </source>
</evidence>
<dbReference type="Pfam" id="PF21076">
    <property type="entry name" value="GDH_ACT2"/>
    <property type="match status" value="1"/>
</dbReference>
<dbReference type="Pfam" id="PF21077">
    <property type="entry name" value="GDH_ACT3"/>
    <property type="match status" value="1"/>
</dbReference>
<dbReference type="InterPro" id="IPR024727">
    <property type="entry name" value="NAD_Glu_DH_N_ACT1"/>
</dbReference>
<dbReference type="SUPFAM" id="SSF53223">
    <property type="entry name" value="Aminoacid dehydrogenase-like, N-terminal domain"/>
    <property type="match status" value="1"/>
</dbReference>
<dbReference type="Pfam" id="PF21075">
    <property type="entry name" value="GDH_ACT1"/>
    <property type="match status" value="1"/>
</dbReference>
<evidence type="ECO:0000259" key="5">
    <source>
        <dbReference type="Pfam" id="PF21076"/>
    </source>
</evidence>
<sequence length="1639" mass="182202">MNAIRAANDIPLASIVLEELKKSGFPTKRLDEAQFFIGAFFARIASTDIHLHTPAEWATVIAGLIDFMQQRQPGRAAVRVIGAGHAARNAVEIVTDDMPFLVDTVSMVLSTHSPIHAVIHPVVKVSRDANGQLQRIGDEHGLAESVMHFEVDHLADDAKARLIAQIEAALEDVRAAVRDWAAMRDKALAIAADLPNRKLPLDAASVKEAGEFLRWLAEENFTFLGYREYEVTQADGDEVLRSVEGSGLGILHKSERSVAPRSLRTLVATELPQSGSTDAIILTKTNARSHVHRAGNMDYIGVLKFDANGKPVSEQRFLGLFTSNAYMTRPQDVPMVRQRVEAVLTRSGLKRDSYSGKSLRHILQTLPQEELFQASEDELFTTATGVLELQQRARTRLFVRRDRYGRFFTCLVFVPRDRFNTTVRENIEGMLREVFHGESLDSNVLMGESALARLHVTVRPHLGDHPKFDAQELETRLQHIVRNWHDGLRDNLAGHTGEAQAVALFNHFGKVLPAGYIEDVSPEAAAHDVVALAGLKSDDSIHLNLYNDPRDQSLRFKVIHVGAPIPLSEALPMLENMGVRMLAEHVYTLESDGRLLTIHDFELKTKAPLAFDLPHLRERFERGFEALWRGQAESDGFNNLVLSAQADWRQVAVLRGYCKYLQQVGIAFSQSYMEETLNRYPAIAGLLIELFNAKFDPRREQLSAAELEKSQADLRREMQTLIPAETQKAKPELIDGIVAALAHTREQQVHVLWEALKALLDDVASLDDERILLSFMNTIRATLRTSFFQLWDGVPRHYISFKFDSKQVPDAPKPVPYREIFVYSPRVEGIHLRFGPVARGGLRWSDRREDFRTEVLGLVKAQMVKNTVIVPVGSKGGFFVKHPPVGGDRDAQLAEGIACYRLFINGLLDITDNLVEGKLVPPHDVVRHDNDDPYLVVAADKGTATFSDIANAISIEHGFWLGDAFASGGSNGYDHKGMGITAKGAWESVKRHFRALGRDSQTEDFTCVGIGDMSGDVFGNGMLLSTHIRLLAAFDHRHVFLDPNPDTAKSFAERERMFKLPRSSWEDYDKSLISAGGGVWPRSVKSIPISAEVRSALGLKADVQHMSPNDLLNAILKAPVDLLWNGGIGTYVKAASETHADVGDRANNALRINGAELRCKMVGEGGNLGFTQKGRIEAAQHNVLLNTDFIDNSAGVDTSDHEVNIKILLDDAVQRHEITDEGRNQQLASMTDEVGQLVLWDNYRQNQAITLMEHQSAKRIGSMAHFIRTLEGEGLLDRQVENLPSETELTERKTRGQGLTRPELSVLLSYDKIRLYQQLLDSDVPEDPYLSKELVRYFPAPLHEKYAAHMQRHRLKREIIATAVTNSTINRMGATFMMRMQEDTGQGPAAIAKAYTAAREILGARDLWAQIEAEDSKVAENTQVDAIMQIWSMLRHITRWLLSRPGGTLEIAANVERYQAAVAELSATVPDALTPAGKADFGTSQEKWEGLGLPAGLALRLAKLPELRAMLDMVEVAQQTGQPVAKVANVFYELGEALDLEWLRGQIEALPVDGHWHAQARGSLLDELNHQHRALATQVLALSGGNKNVSPVQAWLERDDATLKYTRSMLSEILTQNADYPIASVAVRRLAQLAQVPVA</sequence>
<name>A0ABW8ITJ4_9GAMM</name>
<dbReference type="Pfam" id="PF05088">
    <property type="entry name" value="Bac_GDH_CD"/>
    <property type="match status" value="1"/>
</dbReference>
<evidence type="ECO:0000313" key="7">
    <source>
        <dbReference type="EMBL" id="MFK2873307.1"/>
    </source>
</evidence>
<comment type="caution">
    <text evidence="7">The sequence shown here is derived from an EMBL/GenBank/DDBJ whole genome shotgun (WGS) entry which is preliminary data.</text>
</comment>
<organism evidence="7 8">
    <name type="scientific">Dyella lipolytica</name>
    <dbReference type="NCBI Taxonomy" id="1867835"/>
    <lineage>
        <taxon>Bacteria</taxon>
        <taxon>Pseudomonadati</taxon>
        <taxon>Pseudomonadota</taxon>
        <taxon>Gammaproteobacteria</taxon>
        <taxon>Lysobacterales</taxon>
        <taxon>Rhodanobacteraceae</taxon>
        <taxon>Dyella</taxon>
    </lineage>
</organism>
<feature type="domain" description="NAD-glutamate dehydrogenase catalytic" evidence="2">
    <location>
        <begin position="756"/>
        <end position="1251"/>
    </location>
</feature>
<feature type="domain" description="NAD-specific glutamate dehydrogenase C-terminal" evidence="3">
    <location>
        <begin position="1296"/>
        <end position="1631"/>
    </location>
</feature>
<dbReference type="InterPro" id="IPR007780">
    <property type="entry name" value="NAD_Glu_DH_bac"/>
</dbReference>
<dbReference type="Pfam" id="PF21079">
    <property type="entry name" value="GDH_HM2"/>
    <property type="match status" value="1"/>
</dbReference>
<dbReference type="PANTHER" id="PTHR43403:SF1">
    <property type="entry name" value="NAD-SPECIFIC GLUTAMATE DEHYDROGENASE"/>
    <property type="match status" value="1"/>
</dbReference>
<dbReference type="Pfam" id="PF21074">
    <property type="entry name" value="GDH_C"/>
    <property type="match status" value="1"/>
</dbReference>
<dbReference type="RefSeq" id="WP_284397734.1">
    <property type="nucleotide sequence ID" value="NZ_BSNQ01000003.1"/>
</dbReference>
<dbReference type="InterPro" id="IPR049059">
    <property type="entry name" value="NAD_Glu_DH_HM1"/>
</dbReference>
<keyword evidence="8" id="KW-1185">Reference proteome</keyword>
<evidence type="ECO:0000259" key="3">
    <source>
        <dbReference type="Pfam" id="PF21074"/>
    </source>
</evidence>
<keyword evidence="1" id="KW-0560">Oxidoreductase</keyword>
<dbReference type="InterPro" id="IPR046346">
    <property type="entry name" value="Aminoacid_DH-like_N_sf"/>
</dbReference>
<dbReference type="PIRSF" id="PIRSF036761">
    <property type="entry name" value="GDH_Mll4104"/>
    <property type="match status" value="1"/>
</dbReference>
<accession>A0ABW8ITJ4</accession>
<evidence type="ECO:0000259" key="2">
    <source>
        <dbReference type="Pfam" id="PF05088"/>
    </source>
</evidence>
<dbReference type="Pfam" id="PF21078">
    <property type="entry name" value="GDH_HM3"/>
    <property type="match status" value="1"/>
</dbReference>